<evidence type="ECO:0000256" key="1">
    <source>
        <dbReference type="SAM" id="Phobius"/>
    </source>
</evidence>
<evidence type="ECO:0000313" key="3">
    <source>
        <dbReference type="EMBL" id="KAI3957432.1"/>
    </source>
</evidence>
<protein>
    <recommendedName>
        <fullName evidence="2">DUF7870 domain-containing protein</fullName>
    </recommendedName>
</protein>
<dbReference type="CDD" id="cd02440">
    <property type="entry name" value="AdoMet_MTases"/>
    <property type="match status" value="1"/>
</dbReference>
<evidence type="ECO:0000313" key="4">
    <source>
        <dbReference type="Proteomes" id="UP001202328"/>
    </source>
</evidence>
<feature type="domain" description="DUF7870" evidence="2">
    <location>
        <begin position="419"/>
        <end position="495"/>
    </location>
</feature>
<dbReference type="PANTHER" id="PTHR47291">
    <property type="entry name" value="PEPTIDE UPSTREAM PROTEIN"/>
    <property type="match status" value="1"/>
</dbReference>
<dbReference type="AlphaFoldDB" id="A0AAD4THS8"/>
<gene>
    <name evidence="3" type="ORF">MKW98_003153</name>
</gene>
<sequence length="498" mass="56073">MKLGYCKQEKIMAFNAWKLHTLRGSIARRVFFRTILFATAMAIFPFLQLSCNKETMVTYEVKSDSNIKTVASDSSYEVKSDMNIKTVASESSHLLSPKQFLKPISSYAFSKLPTFLAYKENENLTTKMFRELIDMKLLNSNVKALCVGEGSALAVSELRRLGFTNAIGVKRHLFSFLTRKSLIRELDLDDLECNSFDFVFSRAPSRVSVPALFVIKIERILKSGGIGAIVLEMTTSDPGNLIKTVTPVSSFLKSSDVVHVSSVDSFSVVVFKKKQDTVNPFGHYQLPDECASIKNTKPLIEHLEPLEKKPLGREGNFSYLPKFLDVSSRKRFIYIDIGPGQFVNSNVTNRFFNSYPMDSRDFNIYVVDHDTTVLTSYVNKPGITFVYHPGLSGNKIAEVSEEVDDFFPYLSDEGFDFLVWFKSIVTDGDFVVLKMNAAGVELKFLHELFETGAICLVDELFLHCPESADTKDGARGDCVDMIEGLRNTGVFVHQWEDN</sequence>
<keyword evidence="1" id="KW-0472">Membrane</keyword>
<comment type="caution">
    <text evidence="3">The sequence shown here is derived from an EMBL/GenBank/DDBJ whole genome shotgun (WGS) entry which is preliminary data.</text>
</comment>
<proteinExistence type="predicted"/>
<reference evidence="3" key="1">
    <citation type="submission" date="2022-04" db="EMBL/GenBank/DDBJ databases">
        <title>A functionally conserved STORR gene fusion in Papaver species that diverged 16.8 million years ago.</title>
        <authorList>
            <person name="Catania T."/>
        </authorList>
    </citation>
    <scope>NUCLEOTIDE SEQUENCE</scope>
    <source>
        <strain evidence="3">S-188037</strain>
    </source>
</reference>
<name>A0AAD4THS8_9MAGN</name>
<dbReference type="EMBL" id="JAJJMB010001336">
    <property type="protein sequence ID" value="KAI3957432.1"/>
    <property type="molecule type" value="Genomic_DNA"/>
</dbReference>
<feature type="transmembrane region" description="Helical" evidence="1">
    <location>
        <begin position="30"/>
        <end position="47"/>
    </location>
</feature>
<accession>A0AAD4THS8</accession>
<dbReference type="Proteomes" id="UP001202328">
    <property type="component" value="Unassembled WGS sequence"/>
</dbReference>
<organism evidence="3 4">
    <name type="scientific">Papaver atlanticum</name>
    <dbReference type="NCBI Taxonomy" id="357466"/>
    <lineage>
        <taxon>Eukaryota</taxon>
        <taxon>Viridiplantae</taxon>
        <taxon>Streptophyta</taxon>
        <taxon>Embryophyta</taxon>
        <taxon>Tracheophyta</taxon>
        <taxon>Spermatophyta</taxon>
        <taxon>Magnoliopsida</taxon>
        <taxon>Ranunculales</taxon>
        <taxon>Papaveraceae</taxon>
        <taxon>Papaveroideae</taxon>
        <taxon>Papaver</taxon>
    </lineage>
</organism>
<evidence type="ECO:0000259" key="2">
    <source>
        <dbReference type="Pfam" id="PF25276"/>
    </source>
</evidence>
<dbReference type="Pfam" id="PF25276">
    <property type="entry name" value="DUF7870"/>
    <property type="match status" value="1"/>
</dbReference>
<dbReference type="InterPro" id="IPR057192">
    <property type="entry name" value="DUF7870"/>
</dbReference>
<keyword evidence="1" id="KW-1133">Transmembrane helix</keyword>
<keyword evidence="4" id="KW-1185">Reference proteome</keyword>
<dbReference type="PANTHER" id="PTHR47291:SF1">
    <property type="entry name" value="PEPTIDE UPSTREAM PROTEIN"/>
    <property type="match status" value="1"/>
</dbReference>
<keyword evidence="1" id="KW-0812">Transmembrane</keyword>